<organism evidence="5 6">
    <name type="scientific">Quercus rubra</name>
    <name type="common">Northern red oak</name>
    <name type="synonym">Quercus borealis</name>
    <dbReference type="NCBI Taxonomy" id="3512"/>
    <lineage>
        <taxon>Eukaryota</taxon>
        <taxon>Viridiplantae</taxon>
        <taxon>Streptophyta</taxon>
        <taxon>Embryophyta</taxon>
        <taxon>Tracheophyta</taxon>
        <taxon>Spermatophyta</taxon>
        <taxon>Magnoliopsida</taxon>
        <taxon>eudicotyledons</taxon>
        <taxon>Gunneridae</taxon>
        <taxon>Pentapetalae</taxon>
        <taxon>rosids</taxon>
        <taxon>fabids</taxon>
        <taxon>Fagales</taxon>
        <taxon>Fagaceae</taxon>
        <taxon>Quercus</taxon>
    </lineage>
</organism>
<keyword evidence="2" id="KW-0677">Repeat</keyword>
<dbReference type="InterPro" id="IPR042197">
    <property type="entry name" value="Apaf_helical"/>
</dbReference>
<dbReference type="PROSITE" id="PS51450">
    <property type="entry name" value="LRR"/>
    <property type="match status" value="1"/>
</dbReference>
<proteinExistence type="predicted"/>
<evidence type="ECO:0000256" key="2">
    <source>
        <dbReference type="ARBA" id="ARBA00022737"/>
    </source>
</evidence>
<dbReference type="EMBL" id="JAXUIC010000004">
    <property type="protein sequence ID" value="KAK4595144.1"/>
    <property type="molecule type" value="Genomic_DNA"/>
</dbReference>
<dbReference type="InterPro" id="IPR002182">
    <property type="entry name" value="NB-ARC"/>
</dbReference>
<dbReference type="EMBL" id="JAXUIC010000004">
    <property type="protein sequence ID" value="KAK4595145.1"/>
    <property type="molecule type" value="Genomic_DNA"/>
</dbReference>
<dbReference type="InterPro" id="IPR003591">
    <property type="entry name" value="Leu-rich_rpt_typical-subtyp"/>
</dbReference>
<dbReference type="InterPro" id="IPR035897">
    <property type="entry name" value="Toll_tir_struct_dom_sf"/>
</dbReference>
<dbReference type="GO" id="GO:0043531">
    <property type="term" value="F:ADP binding"/>
    <property type="evidence" value="ECO:0007669"/>
    <property type="project" value="InterPro"/>
</dbReference>
<dbReference type="SUPFAM" id="SSF52058">
    <property type="entry name" value="L domain-like"/>
    <property type="match status" value="1"/>
</dbReference>
<name>A0AAN7FPI8_QUERU</name>
<gene>
    <name evidence="5" type="ORF">RGQ29_018769</name>
</gene>
<dbReference type="InterPro" id="IPR032675">
    <property type="entry name" value="LRR_dom_sf"/>
</dbReference>
<dbReference type="EMBL" id="JAXUIC010000004">
    <property type="protein sequence ID" value="KAK4595142.1"/>
    <property type="molecule type" value="Genomic_DNA"/>
</dbReference>
<dbReference type="Proteomes" id="UP001324115">
    <property type="component" value="Unassembled WGS sequence"/>
</dbReference>
<evidence type="ECO:0000256" key="1">
    <source>
        <dbReference type="ARBA" id="ARBA00022614"/>
    </source>
</evidence>
<evidence type="ECO:0000313" key="6">
    <source>
        <dbReference type="Proteomes" id="UP001324115"/>
    </source>
</evidence>
<keyword evidence="3" id="KW-0520">NAD</keyword>
<dbReference type="InterPro" id="IPR044974">
    <property type="entry name" value="Disease_R_plants"/>
</dbReference>
<dbReference type="Gene3D" id="3.40.50.300">
    <property type="entry name" value="P-loop containing nucleotide triphosphate hydrolases"/>
    <property type="match status" value="1"/>
</dbReference>
<dbReference type="Pfam" id="PF23282">
    <property type="entry name" value="WHD_ROQ1"/>
    <property type="match status" value="1"/>
</dbReference>
<dbReference type="Gene3D" id="3.40.50.10140">
    <property type="entry name" value="Toll/interleukin-1 receptor homology (TIR) domain"/>
    <property type="match status" value="1"/>
</dbReference>
<reference evidence="5 6" key="1">
    <citation type="journal article" date="2023" name="G3 (Bethesda)">
        <title>A haplotype-resolved chromosome-scale genome for Quercus rubra L. provides insights into the genetics of adaptive traits for red oak species.</title>
        <authorList>
            <person name="Kapoor B."/>
            <person name="Jenkins J."/>
            <person name="Schmutz J."/>
            <person name="Zhebentyayeva T."/>
            <person name="Kuelheim C."/>
            <person name="Coggeshall M."/>
            <person name="Heim C."/>
            <person name="Lasky J.R."/>
            <person name="Leites L."/>
            <person name="Islam-Faridi N."/>
            <person name="Romero-Severson J."/>
            <person name="DeLeo V.L."/>
            <person name="Lucas S.M."/>
            <person name="Lazic D."/>
            <person name="Gailing O."/>
            <person name="Carlson J."/>
            <person name="Staton M."/>
        </authorList>
    </citation>
    <scope>NUCLEOTIDE SEQUENCE [LARGE SCALE GENOMIC DNA]</scope>
    <source>
        <strain evidence="5">Pseudo-F2</strain>
    </source>
</reference>
<dbReference type="Gene3D" id="3.80.10.10">
    <property type="entry name" value="Ribonuclease Inhibitor"/>
    <property type="match status" value="2"/>
</dbReference>
<dbReference type="InterPro" id="IPR058192">
    <property type="entry name" value="WHD_ROQ1-like"/>
</dbReference>
<dbReference type="PANTHER" id="PTHR11017:SF573">
    <property type="entry name" value="ADP-RIBOSYL CYCLASE_CYCLIC ADP-RIBOSE HYDROLASE"/>
    <property type="match status" value="1"/>
</dbReference>
<dbReference type="SUPFAM" id="SSF52075">
    <property type="entry name" value="Outer arm dynein light chain 1"/>
    <property type="match status" value="1"/>
</dbReference>
<dbReference type="PANTHER" id="PTHR11017">
    <property type="entry name" value="LEUCINE-RICH REPEAT-CONTAINING PROTEIN"/>
    <property type="match status" value="1"/>
</dbReference>
<keyword evidence="6" id="KW-1185">Reference proteome</keyword>
<dbReference type="SUPFAM" id="SSF52540">
    <property type="entry name" value="P-loop containing nucleoside triphosphate hydrolases"/>
    <property type="match status" value="1"/>
</dbReference>
<dbReference type="Pfam" id="PF01582">
    <property type="entry name" value="TIR"/>
    <property type="match status" value="1"/>
</dbReference>
<dbReference type="PROSITE" id="PS50104">
    <property type="entry name" value="TIR"/>
    <property type="match status" value="1"/>
</dbReference>
<keyword evidence="1" id="KW-0433">Leucine-rich repeat</keyword>
<dbReference type="PRINTS" id="PR00364">
    <property type="entry name" value="DISEASERSIST"/>
</dbReference>
<dbReference type="FunFam" id="3.40.50.10140:FF:000007">
    <property type="entry name" value="Disease resistance protein (TIR-NBS-LRR class)"/>
    <property type="match status" value="1"/>
</dbReference>
<evidence type="ECO:0000259" key="4">
    <source>
        <dbReference type="PROSITE" id="PS50104"/>
    </source>
</evidence>
<dbReference type="SUPFAM" id="SSF52200">
    <property type="entry name" value="Toll/Interleukin receptor TIR domain"/>
    <property type="match status" value="1"/>
</dbReference>
<comment type="caution">
    <text evidence="5">The sequence shown here is derived from an EMBL/GenBank/DDBJ whole genome shotgun (WGS) entry which is preliminary data.</text>
</comment>
<dbReference type="InterPro" id="IPR000157">
    <property type="entry name" value="TIR_dom"/>
</dbReference>
<dbReference type="GO" id="GO:0006952">
    <property type="term" value="P:defense response"/>
    <property type="evidence" value="ECO:0007669"/>
    <property type="project" value="InterPro"/>
</dbReference>
<dbReference type="Gene3D" id="1.10.8.430">
    <property type="entry name" value="Helical domain of apoptotic protease-activating factors"/>
    <property type="match status" value="1"/>
</dbReference>
<dbReference type="InterPro" id="IPR027417">
    <property type="entry name" value="P-loop_NTPase"/>
</dbReference>
<dbReference type="InterPro" id="IPR001611">
    <property type="entry name" value="Leu-rich_rpt"/>
</dbReference>
<dbReference type="GO" id="GO:0007165">
    <property type="term" value="P:signal transduction"/>
    <property type="evidence" value="ECO:0007669"/>
    <property type="project" value="InterPro"/>
</dbReference>
<dbReference type="SMART" id="SM00255">
    <property type="entry name" value="TIR"/>
    <property type="match status" value="1"/>
</dbReference>
<accession>A0AAN7FPI8</accession>
<protein>
    <recommendedName>
        <fullName evidence="4">TIR domain-containing protein</fullName>
    </recommendedName>
</protein>
<sequence length="1030" mass="118129">MENASSSSTVQWKYDVFISFRGEDTRNNFTDHLYNALIGKGINTFRDDEKLEKGKPISLELLKAIEESRFTVVILSKDYASSPWCLDELAKIIACKEDMGMIVLPVFHYVEPSDVRKQMGTFAQAFVKHEEKEEKARVDKWRYALKQVGNLAGLHLKDTRPESQVIQEIVGYISLNLKYDAFAYITKDLVGIHSRLEELESYLALDSKDVLFIGIWGMGGMGKTTLARVVYHMVSKEFEACGFIEYVRKNFENYGCVPLQQKIIDGILKDKDLKIENEYDGVLKIKSRLSRKKILLVLDDVDKLKQLEMLSREHDWFGPGSRIIITARDKQVLEAHGVDKIYEVKGLNDENALQLFRSKAFREKHVLDDYIELSNQFLKYASGLPLALEVLGSFLIEKSTDEWKNELERIQEYPDHSILRVLEISFNELQESQKEIFLHIACFFNNQKKDDVLEILNILSLYPIIGLKELTDKSLLKIMDNDVVWMHDLLQGMGRNIVCRDYLDEPWKRSRLWDYKDINEVLKKNKGTEALKAMDIASTCNEQQDGSWNPKAFLKMDNLKFLRIYGTFYVPTHLPNGLKILDWISYPSKSLPSSFQLDELVQLRLQQSKIHRLWTGIKNFEKLKFIDLTDSMDLFITPNFTGVPNLEKLVLERCTNLRKFHSSIGILKKLIYLNLQDCERLIRLPSKFGMESLVTLEISNCPKLKTNSKFVANPKFLQELSLDRTAIVDLIKNLPKNLRTIKGLEILDLSKADIEELPSSIERLTDLTSLTLRYCENLVSLPNTICNLKFLKSLDLFGCLKFHNLPENIGNINGLELLNLCWTAIRDVPSSFALLKNLKHLYICRWKSSEFYSLPTTSLELLGLVFPSLISASHVNPKISGHQMSSKLGSEQPLQLLWPSLLGLQSLTHLHLSDLNLSSIPNDIECLSSLEQLNLSGNDFVFLPESMSQLSNLRRLHLEGCKMLYSLENVPSNIVSVIANDCTSLMKLPELQFYTFSSDHSQLNFQCVNCFRLGGYIGNSRCMIQVSLPL</sequence>
<evidence type="ECO:0000256" key="3">
    <source>
        <dbReference type="ARBA" id="ARBA00023027"/>
    </source>
</evidence>
<dbReference type="EMBL" id="JAXUIC010000004">
    <property type="protein sequence ID" value="KAK4595143.1"/>
    <property type="molecule type" value="Genomic_DNA"/>
</dbReference>
<dbReference type="SMART" id="SM00369">
    <property type="entry name" value="LRR_TYP"/>
    <property type="match status" value="3"/>
</dbReference>
<dbReference type="Pfam" id="PF00931">
    <property type="entry name" value="NB-ARC"/>
    <property type="match status" value="1"/>
</dbReference>
<evidence type="ECO:0000313" key="5">
    <source>
        <dbReference type="EMBL" id="KAK4595144.1"/>
    </source>
</evidence>
<feature type="domain" description="TIR" evidence="4">
    <location>
        <begin position="12"/>
        <end position="177"/>
    </location>
</feature>
<dbReference type="AlphaFoldDB" id="A0AAN7FPI8"/>